<evidence type="ECO:0000256" key="4">
    <source>
        <dbReference type="ARBA" id="ARBA00022452"/>
    </source>
</evidence>
<evidence type="ECO:0000256" key="9">
    <source>
        <dbReference type="ARBA" id="ARBA00023136"/>
    </source>
</evidence>
<keyword evidence="5" id="KW-0812">Transmembrane</keyword>
<keyword evidence="6 11" id="KW-0732">Signal</keyword>
<dbReference type="InterPro" id="IPR002299">
    <property type="entry name" value="Porin_Neis"/>
</dbReference>
<dbReference type="InterPro" id="IPR050298">
    <property type="entry name" value="Gram-neg_bact_OMP"/>
</dbReference>
<dbReference type="PANTHER" id="PTHR34501:SF9">
    <property type="entry name" value="MAJOR OUTER MEMBRANE PROTEIN P.IA"/>
    <property type="match status" value="1"/>
</dbReference>
<reference evidence="13 14" key="1">
    <citation type="submission" date="2018-01" db="EMBL/GenBank/DDBJ databases">
        <title>Genomic Encyclopedia of Type Strains, Phase III (KMG-III): the genomes of soil and plant-associated and newly described type strains.</title>
        <authorList>
            <person name="Whitman W."/>
        </authorList>
    </citation>
    <scope>NUCLEOTIDE SEQUENCE [LARGE SCALE GENOMIC DNA]</scope>
    <source>
        <strain evidence="13 14">JCM 18070</strain>
    </source>
</reference>
<evidence type="ECO:0000256" key="3">
    <source>
        <dbReference type="ARBA" id="ARBA00022448"/>
    </source>
</evidence>
<evidence type="ECO:0000313" key="13">
    <source>
        <dbReference type="EMBL" id="POR54973.1"/>
    </source>
</evidence>
<dbReference type="SUPFAM" id="SSF56935">
    <property type="entry name" value="Porins"/>
    <property type="match status" value="1"/>
</dbReference>
<dbReference type="InterPro" id="IPR023614">
    <property type="entry name" value="Porin_dom_sf"/>
</dbReference>
<evidence type="ECO:0000256" key="8">
    <source>
        <dbReference type="ARBA" id="ARBA00023114"/>
    </source>
</evidence>
<evidence type="ECO:0000256" key="11">
    <source>
        <dbReference type="SAM" id="SignalP"/>
    </source>
</evidence>
<evidence type="ECO:0000256" key="7">
    <source>
        <dbReference type="ARBA" id="ARBA00023065"/>
    </source>
</evidence>
<dbReference type="AlphaFoldDB" id="A0A2S4MJN8"/>
<evidence type="ECO:0000256" key="1">
    <source>
        <dbReference type="ARBA" id="ARBA00004571"/>
    </source>
</evidence>
<evidence type="ECO:0000259" key="12">
    <source>
        <dbReference type="Pfam" id="PF13609"/>
    </source>
</evidence>
<comment type="subunit">
    <text evidence="2">Homotrimer.</text>
</comment>
<name>A0A2S4MJN8_9BURK</name>
<keyword evidence="3" id="KW-0813">Transport</keyword>
<evidence type="ECO:0000256" key="6">
    <source>
        <dbReference type="ARBA" id="ARBA00022729"/>
    </source>
</evidence>
<evidence type="ECO:0000256" key="10">
    <source>
        <dbReference type="ARBA" id="ARBA00023237"/>
    </source>
</evidence>
<keyword evidence="7" id="KW-0406">Ion transport</keyword>
<evidence type="ECO:0000313" key="14">
    <source>
        <dbReference type="Proteomes" id="UP000237381"/>
    </source>
</evidence>
<dbReference type="GO" id="GO:0015288">
    <property type="term" value="F:porin activity"/>
    <property type="evidence" value="ECO:0007669"/>
    <property type="project" value="UniProtKB-KW"/>
</dbReference>
<feature type="chain" id="PRO_5015496627" evidence="11">
    <location>
        <begin position="22"/>
        <end position="395"/>
    </location>
</feature>
<dbReference type="Pfam" id="PF13609">
    <property type="entry name" value="Porin_4"/>
    <property type="match status" value="1"/>
</dbReference>
<dbReference type="CDD" id="cd00342">
    <property type="entry name" value="gram_neg_porins"/>
    <property type="match status" value="1"/>
</dbReference>
<accession>A0A2S4MJN8</accession>
<dbReference type="Gene3D" id="2.40.160.10">
    <property type="entry name" value="Porin"/>
    <property type="match status" value="1"/>
</dbReference>
<keyword evidence="4" id="KW-1134">Transmembrane beta strand</keyword>
<keyword evidence="8" id="KW-0626">Porin</keyword>
<dbReference type="GO" id="GO:0006811">
    <property type="term" value="P:monoatomic ion transport"/>
    <property type="evidence" value="ECO:0007669"/>
    <property type="project" value="UniProtKB-KW"/>
</dbReference>
<dbReference type="EMBL" id="PQGA01000002">
    <property type="protein sequence ID" value="POR54973.1"/>
    <property type="molecule type" value="Genomic_DNA"/>
</dbReference>
<evidence type="ECO:0000256" key="5">
    <source>
        <dbReference type="ARBA" id="ARBA00022692"/>
    </source>
</evidence>
<keyword evidence="9" id="KW-0472">Membrane</keyword>
<dbReference type="OrthoDB" id="8982743at2"/>
<dbReference type="InterPro" id="IPR033900">
    <property type="entry name" value="Gram_neg_porin_domain"/>
</dbReference>
<dbReference type="GO" id="GO:0009279">
    <property type="term" value="C:cell outer membrane"/>
    <property type="evidence" value="ECO:0007669"/>
    <property type="project" value="UniProtKB-SubCell"/>
</dbReference>
<comment type="subcellular location">
    <subcellularLocation>
        <location evidence="1">Cell outer membrane</location>
        <topology evidence="1">Multi-pass membrane protein</topology>
    </subcellularLocation>
</comment>
<dbReference type="Proteomes" id="UP000237381">
    <property type="component" value="Unassembled WGS sequence"/>
</dbReference>
<evidence type="ECO:0000256" key="2">
    <source>
        <dbReference type="ARBA" id="ARBA00011233"/>
    </source>
</evidence>
<dbReference type="PANTHER" id="PTHR34501">
    <property type="entry name" value="PROTEIN YDDL-RELATED"/>
    <property type="match status" value="1"/>
</dbReference>
<gene>
    <name evidence="13" type="ORF">B0G62_102583</name>
</gene>
<keyword evidence="14" id="KW-1185">Reference proteome</keyword>
<feature type="signal peptide" evidence="11">
    <location>
        <begin position="1"/>
        <end position="21"/>
    </location>
</feature>
<sequence>MKYIRMIPVGLLGIAAGAAQAQSSVTLYGVIDQGLSYTSNSGGGNQWSMAGGVLQSSRWGVRGSEDLGGGLKTIFLLESGFDGSTGKFTQGGLLFGRRAFVGLSDARLGTLTLGRQYDEVVDYPGMFSDRAFGGGYLAAHPGDIDNFNNAYRTNNSIKYQSANYSGLRFGGMYSLGGVAGELTRNQSWSIGAGYDHGPLSVAAAYMNVRNPNVSFFGNSTTGTPSANAANVSSPVYSGFASARTYQVIAAGGTYRLGAATVGATYSNIQFSHLGDTAESGVNPSGYTGSAHFNNAEINLQYQFTPAFSVTAAYDYMKGSSVASATGVNGGATYHQGALSADYAFSKNTDVYIIGVYQHASGTDSSNHPAVAAINGLTASTTDAQSTVHVGIRHRF</sequence>
<organism evidence="13 14">
    <name type="scientific">Paraburkholderia eburnea</name>
    <dbReference type="NCBI Taxonomy" id="1189126"/>
    <lineage>
        <taxon>Bacteria</taxon>
        <taxon>Pseudomonadati</taxon>
        <taxon>Pseudomonadota</taxon>
        <taxon>Betaproteobacteria</taxon>
        <taxon>Burkholderiales</taxon>
        <taxon>Burkholderiaceae</taxon>
        <taxon>Paraburkholderia</taxon>
    </lineage>
</organism>
<protein>
    <submittedName>
        <fullName evidence="13">Putative porin</fullName>
    </submittedName>
</protein>
<proteinExistence type="predicted"/>
<comment type="caution">
    <text evidence="13">The sequence shown here is derived from an EMBL/GenBank/DDBJ whole genome shotgun (WGS) entry which is preliminary data.</text>
</comment>
<dbReference type="RefSeq" id="WP_103703485.1">
    <property type="nucleotide sequence ID" value="NZ_PQGA01000002.1"/>
</dbReference>
<dbReference type="GO" id="GO:0046930">
    <property type="term" value="C:pore complex"/>
    <property type="evidence" value="ECO:0007669"/>
    <property type="project" value="UniProtKB-KW"/>
</dbReference>
<feature type="domain" description="Porin" evidence="12">
    <location>
        <begin position="12"/>
        <end position="358"/>
    </location>
</feature>
<dbReference type="PRINTS" id="PR00184">
    <property type="entry name" value="NEISSPPORIN"/>
</dbReference>
<keyword evidence="10" id="KW-0998">Cell outer membrane</keyword>